<dbReference type="KEGG" id="aee:IM676_13670"/>
<keyword evidence="1" id="KW-0812">Transmembrane</keyword>
<name>A0A7U3NLX8_9CYAN</name>
<feature type="transmembrane region" description="Helical" evidence="1">
    <location>
        <begin position="29"/>
        <end position="49"/>
    </location>
</feature>
<keyword evidence="1" id="KW-1133">Transmembrane helix</keyword>
<dbReference type="EMBL" id="CP063311">
    <property type="protein sequence ID" value="QOV21768.1"/>
    <property type="molecule type" value="Genomic_DNA"/>
</dbReference>
<proteinExistence type="predicted"/>
<keyword evidence="1" id="KW-0472">Membrane</keyword>
<protein>
    <submittedName>
        <fullName evidence="2">Uncharacterized protein</fullName>
    </submittedName>
</protein>
<feature type="transmembrane region" description="Helical" evidence="1">
    <location>
        <begin position="5"/>
        <end position="23"/>
    </location>
</feature>
<accession>A0A7U3NLX8</accession>
<evidence type="ECO:0000256" key="1">
    <source>
        <dbReference type="SAM" id="Phobius"/>
    </source>
</evidence>
<gene>
    <name evidence="2" type="ORF">IM676_13670</name>
</gene>
<reference evidence="3" key="1">
    <citation type="submission" date="2020-10" db="EMBL/GenBank/DDBJ databases">
        <title>Genome-based taxonomic classification of the species Anabaenopsis elenkinii.</title>
        <authorList>
            <person name="Delbaje E."/>
            <person name="Andreote A.P.D."/>
            <person name="Pellegrinetti T.A."/>
            <person name="Cruz R.B."/>
            <person name="Branco L.H.Z."/>
            <person name="Fiore M.F."/>
        </authorList>
    </citation>
    <scope>NUCLEOTIDE SEQUENCE [LARGE SCALE GENOMIC DNA]</scope>
    <source>
        <strain evidence="3">CCIBt3563</strain>
    </source>
</reference>
<keyword evidence="3" id="KW-1185">Reference proteome</keyword>
<dbReference type="Proteomes" id="UP000593846">
    <property type="component" value="Chromosome"/>
</dbReference>
<evidence type="ECO:0000313" key="2">
    <source>
        <dbReference type="EMBL" id="QOV21768.1"/>
    </source>
</evidence>
<dbReference type="RefSeq" id="WP_200987415.1">
    <property type="nucleotide sequence ID" value="NZ_CP063311.1"/>
</dbReference>
<evidence type="ECO:0000313" key="3">
    <source>
        <dbReference type="Proteomes" id="UP000593846"/>
    </source>
</evidence>
<dbReference type="AlphaFoldDB" id="A0A7U3NLX8"/>
<sequence length="72" mass="7944">MPTNIIILVAAVIVALIIFRALFKVLKTFISSAIAIVVILVILNTFGFSPEDLIQEITKLPEILSNFWNGES</sequence>
<organism evidence="2 3">
    <name type="scientific">Anabaenopsis elenkinii CCIBt3563</name>
    <dbReference type="NCBI Taxonomy" id="2779889"/>
    <lineage>
        <taxon>Bacteria</taxon>
        <taxon>Bacillati</taxon>
        <taxon>Cyanobacteriota</taxon>
        <taxon>Cyanophyceae</taxon>
        <taxon>Nostocales</taxon>
        <taxon>Nodulariaceae</taxon>
        <taxon>Anabaenopsis</taxon>
    </lineage>
</organism>